<evidence type="ECO:0000256" key="4">
    <source>
        <dbReference type="ARBA" id="ARBA00022617"/>
    </source>
</evidence>
<dbReference type="GO" id="GO:0005506">
    <property type="term" value="F:iron ion binding"/>
    <property type="evidence" value="ECO:0007669"/>
    <property type="project" value="InterPro"/>
</dbReference>
<dbReference type="EMBL" id="KV427630">
    <property type="protein sequence ID" value="KZT05458.1"/>
    <property type="molecule type" value="Genomic_DNA"/>
</dbReference>
<dbReference type="InterPro" id="IPR036396">
    <property type="entry name" value="Cyt_P450_sf"/>
</dbReference>
<dbReference type="InterPro" id="IPR001128">
    <property type="entry name" value="Cyt_P450"/>
</dbReference>
<dbReference type="GO" id="GO:0016705">
    <property type="term" value="F:oxidoreductase activity, acting on paired donors, with incorporation or reduction of molecular oxygen"/>
    <property type="evidence" value="ECO:0007669"/>
    <property type="project" value="InterPro"/>
</dbReference>
<organism evidence="10 11">
    <name type="scientific">Laetiporus sulphureus 93-53</name>
    <dbReference type="NCBI Taxonomy" id="1314785"/>
    <lineage>
        <taxon>Eukaryota</taxon>
        <taxon>Fungi</taxon>
        <taxon>Dikarya</taxon>
        <taxon>Basidiomycota</taxon>
        <taxon>Agaricomycotina</taxon>
        <taxon>Agaricomycetes</taxon>
        <taxon>Polyporales</taxon>
        <taxon>Laetiporus</taxon>
    </lineage>
</organism>
<keyword evidence="8" id="KW-0503">Monooxygenase</keyword>
<feature type="binding site" description="axial binding residue" evidence="9">
    <location>
        <position position="486"/>
    </location>
    <ligand>
        <name>heme</name>
        <dbReference type="ChEBI" id="CHEBI:30413"/>
    </ligand>
    <ligandPart>
        <name>Fe</name>
        <dbReference type="ChEBI" id="CHEBI:18248"/>
    </ligandPart>
</feature>
<dbReference type="CDD" id="cd11069">
    <property type="entry name" value="CYP_FUM15-like"/>
    <property type="match status" value="1"/>
</dbReference>
<dbReference type="PRINTS" id="PR00463">
    <property type="entry name" value="EP450I"/>
</dbReference>
<sequence>MESLLFVAFGPLVVLVLRWRVVRTIRKCIDITGPAKDHFFKGLQLPSNLPDGLRFNLNMSEQYGGAVRVHVLLGEEQLYVSDPRTLHHIIVKEQHIYNETDAFLMTNKLIFGTQHKKQRKMLNPVFSLANMRDLLPIIQPIADQLLAALLTELPPDGEKEINIIPLMSRTALEYICQAGMGYTFNTLESGTTSYPTAMRIIMLRPFIPHIVRGLPLRWCNALVDWVPMPALREMCEIVGTLDSVSKTIYAEKKAAMDGRATKGALVGGDLGPRMKGRDIISILLKANSSSSDADRLTEAELLGQMNTIIFAAFETTTVAIARLFYVLATRPDAQARLRNELRAAKQAHAVAGERWEDVALPYDALMGLPYLDAIVRETFRVYPPTSLMSRVTRQATVLPLEQPVRSSSGERISSIPLPEGTTVIVSILAANHNKEVWGEDASAWCPERWLTASSERIRIDAPSESKIKYPGVYASMMTFLGGGRACIGFKFAEMELKQVVATLLPALSLELPSEPDESGNVKEIYWKMNGLQVPVVRLPFGDDRTPQVPLTIRRVEERDFS</sequence>
<evidence type="ECO:0000256" key="9">
    <source>
        <dbReference type="PIRSR" id="PIRSR602401-1"/>
    </source>
</evidence>
<evidence type="ECO:0000256" key="7">
    <source>
        <dbReference type="ARBA" id="ARBA00023004"/>
    </source>
</evidence>
<dbReference type="InterPro" id="IPR050121">
    <property type="entry name" value="Cytochrome_P450_monoxygenase"/>
</dbReference>
<comment type="pathway">
    <text evidence="2">Secondary metabolite biosynthesis.</text>
</comment>
<dbReference type="Pfam" id="PF00067">
    <property type="entry name" value="p450"/>
    <property type="match status" value="1"/>
</dbReference>
<dbReference type="STRING" id="1314785.A0A165DR77"/>
<dbReference type="InterPro" id="IPR002401">
    <property type="entry name" value="Cyt_P450_E_grp-I"/>
</dbReference>
<dbReference type="SUPFAM" id="SSF48264">
    <property type="entry name" value="Cytochrome P450"/>
    <property type="match status" value="1"/>
</dbReference>
<dbReference type="GeneID" id="63827829"/>
<dbReference type="Proteomes" id="UP000076871">
    <property type="component" value="Unassembled WGS sequence"/>
</dbReference>
<comment type="cofactor">
    <cofactor evidence="1 9">
        <name>heme</name>
        <dbReference type="ChEBI" id="CHEBI:30413"/>
    </cofactor>
</comment>
<dbReference type="InParanoid" id="A0A165DR77"/>
<keyword evidence="7 9" id="KW-0408">Iron</keyword>
<keyword evidence="6" id="KW-0560">Oxidoreductase</keyword>
<dbReference type="GO" id="GO:0020037">
    <property type="term" value="F:heme binding"/>
    <property type="evidence" value="ECO:0007669"/>
    <property type="project" value="InterPro"/>
</dbReference>
<protein>
    <submittedName>
        <fullName evidence="10">Cytochrome P450</fullName>
    </submittedName>
</protein>
<proteinExistence type="inferred from homology"/>
<evidence type="ECO:0000256" key="2">
    <source>
        <dbReference type="ARBA" id="ARBA00005179"/>
    </source>
</evidence>
<evidence type="ECO:0000256" key="1">
    <source>
        <dbReference type="ARBA" id="ARBA00001971"/>
    </source>
</evidence>
<dbReference type="Gene3D" id="1.10.630.10">
    <property type="entry name" value="Cytochrome P450"/>
    <property type="match status" value="1"/>
</dbReference>
<accession>A0A165DR77</accession>
<evidence type="ECO:0000313" key="10">
    <source>
        <dbReference type="EMBL" id="KZT05458.1"/>
    </source>
</evidence>
<dbReference type="RefSeq" id="XP_040763198.1">
    <property type="nucleotide sequence ID" value="XM_040910800.1"/>
</dbReference>
<evidence type="ECO:0000313" key="11">
    <source>
        <dbReference type="Proteomes" id="UP000076871"/>
    </source>
</evidence>
<keyword evidence="4 9" id="KW-0349">Heme</keyword>
<evidence type="ECO:0000256" key="6">
    <source>
        <dbReference type="ARBA" id="ARBA00023002"/>
    </source>
</evidence>
<comment type="similarity">
    <text evidence="3">Belongs to the cytochrome P450 family.</text>
</comment>
<evidence type="ECO:0000256" key="5">
    <source>
        <dbReference type="ARBA" id="ARBA00022723"/>
    </source>
</evidence>
<dbReference type="PANTHER" id="PTHR24305">
    <property type="entry name" value="CYTOCHROME P450"/>
    <property type="match status" value="1"/>
</dbReference>
<name>A0A165DR77_9APHY</name>
<dbReference type="GO" id="GO:0004497">
    <property type="term" value="F:monooxygenase activity"/>
    <property type="evidence" value="ECO:0007669"/>
    <property type="project" value="UniProtKB-KW"/>
</dbReference>
<dbReference type="OrthoDB" id="1470350at2759"/>
<reference evidence="10 11" key="1">
    <citation type="journal article" date="2016" name="Mol. Biol. Evol.">
        <title>Comparative Genomics of Early-Diverging Mushroom-Forming Fungi Provides Insights into the Origins of Lignocellulose Decay Capabilities.</title>
        <authorList>
            <person name="Nagy L.G."/>
            <person name="Riley R."/>
            <person name="Tritt A."/>
            <person name="Adam C."/>
            <person name="Daum C."/>
            <person name="Floudas D."/>
            <person name="Sun H."/>
            <person name="Yadav J.S."/>
            <person name="Pangilinan J."/>
            <person name="Larsson K.H."/>
            <person name="Matsuura K."/>
            <person name="Barry K."/>
            <person name="Labutti K."/>
            <person name="Kuo R."/>
            <person name="Ohm R.A."/>
            <person name="Bhattacharya S.S."/>
            <person name="Shirouzu T."/>
            <person name="Yoshinaga Y."/>
            <person name="Martin F.M."/>
            <person name="Grigoriev I.V."/>
            <person name="Hibbett D.S."/>
        </authorList>
    </citation>
    <scope>NUCLEOTIDE SEQUENCE [LARGE SCALE GENOMIC DNA]</scope>
    <source>
        <strain evidence="10 11">93-53</strain>
    </source>
</reference>
<evidence type="ECO:0000256" key="8">
    <source>
        <dbReference type="ARBA" id="ARBA00023033"/>
    </source>
</evidence>
<keyword evidence="11" id="KW-1185">Reference proteome</keyword>
<dbReference type="PRINTS" id="PR00385">
    <property type="entry name" value="P450"/>
</dbReference>
<dbReference type="PANTHER" id="PTHR24305:SF166">
    <property type="entry name" value="CYTOCHROME P450 12A4, MITOCHONDRIAL-RELATED"/>
    <property type="match status" value="1"/>
</dbReference>
<evidence type="ECO:0000256" key="3">
    <source>
        <dbReference type="ARBA" id="ARBA00010617"/>
    </source>
</evidence>
<gene>
    <name evidence="10" type="ORF">LAESUDRAFT_737560</name>
</gene>
<dbReference type="AlphaFoldDB" id="A0A165DR77"/>
<keyword evidence="5 9" id="KW-0479">Metal-binding</keyword>